<evidence type="ECO:0000256" key="4">
    <source>
        <dbReference type="RuleBase" id="RU003792"/>
    </source>
</evidence>
<name>A0ABM1BID5_LIMPO</name>
<dbReference type="InterPro" id="IPR001406">
    <property type="entry name" value="PsdUridine_synth_TruA"/>
</dbReference>
<dbReference type="PANTHER" id="PTHR11142:SF5">
    <property type="entry name" value="TRNA PSEUDOURIDINE(38_39) SYNTHASE"/>
    <property type="match status" value="1"/>
</dbReference>
<sequence>MTSLEKRNNSSQHPIFWYLPTIQGHRKIVKMEEAAQYLVGEHDFRNMCKMDVGNGVVNYNRKILQVIISPLTFSSEQSYQLFELTVVGQAFLWHQIRCITAVLFLVGQGKEKPTIILDLLDVKQHPRKPQYTMAAELPLVLFDCHFPDIQWQYDNEGLDSLIRHLQNHWTHQCIRTTIIKQMLTDLENLRGEHTESISCQIEYLTMGVKPRIYKPLLERPYCESLEDRIQHYAKRQKTTQDSESSKQKATSILSNNL</sequence>
<dbReference type="InterPro" id="IPR020097">
    <property type="entry name" value="PsdUridine_synth_TruA_a/b_dom"/>
</dbReference>
<evidence type="ECO:0000256" key="3">
    <source>
        <dbReference type="ARBA" id="ARBA00023235"/>
    </source>
</evidence>
<evidence type="ECO:0000259" key="6">
    <source>
        <dbReference type="Pfam" id="PF01416"/>
    </source>
</evidence>
<accession>A0ABM1BID5</accession>
<dbReference type="RefSeq" id="XP_013782607.2">
    <property type="nucleotide sequence ID" value="XM_013927153.2"/>
</dbReference>
<dbReference type="GeneID" id="106466850"/>
<evidence type="ECO:0000313" key="7">
    <source>
        <dbReference type="Proteomes" id="UP000694941"/>
    </source>
</evidence>
<comment type="catalytic activity">
    <reaction evidence="4">
        <text>uridine(38/39/40) in tRNA = pseudouridine(38/39/40) in tRNA</text>
        <dbReference type="Rhea" id="RHEA:22376"/>
        <dbReference type="Rhea" id="RHEA-COMP:10085"/>
        <dbReference type="Rhea" id="RHEA-COMP:10087"/>
        <dbReference type="ChEBI" id="CHEBI:65314"/>
        <dbReference type="ChEBI" id="CHEBI:65315"/>
        <dbReference type="EC" id="5.4.99.12"/>
    </reaction>
</comment>
<keyword evidence="7" id="KW-1185">Reference proteome</keyword>
<evidence type="ECO:0000313" key="8">
    <source>
        <dbReference type="RefSeq" id="XP_013782607.2"/>
    </source>
</evidence>
<dbReference type="InterPro" id="IPR020103">
    <property type="entry name" value="PsdUridine_synth_cat_dom_sf"/>
</dbReference>
<feature type="region of interest" description="Disordered" evidence="5">
    <location>
        <begin position="233"/>
        <end position="257"/>
    </location>
</feature>
<gene>
    <name evidence="8" type="primary">LOC106466850</name>
</gene>
<feature type="domain" description="Pseudouridine synthase I TruA alpha/beta" evidence="6">
    <location>
        <begin position="34"/>
        <end position="147"/>
    </location>
</feature>
<keyword evidence="3 4" id="KW-0413">Isomerase</keyword>
<evidence type="ECO:0000256" key="1">
    <source>
        <dbReference type="ARBA" id="ARBA00009375"/>
    </source>
</evidence>
<evidence type="ECO:0000256" key="2">
    <source>
        <dbReference type="ARBA" id="ARBA00022694"/>
    </source>
</evidence>
<comment type="similarity">
    <text evidence="1 4">Belongs to the tRNA pseudouridine synthase TruA family.</text>
</comment>
<dbReference type="SUPFAM" id="SSF55120">
    <property type="entry name" value="Pseudouridine synthase"/>
    <property type="match status" value="1"/>
</dbReference>
<dbReference type="InterPro" id="IPR020095">
    <property type="entry name" value="PsdUridine_synth_TruA_C"/>
</dbReference>
<reference evidence="8" key="1">
    <citation type="submission" date="2025-08" db="UniProtKB">
        <authorList>
            <consortium name="RefSeq"/>
        </authorList>
    </citation>
    <scope>IDENTIFICATION</scope>
    <source>
        <tissue evidence="8">Muscle</tissue>
    </source>
</reference>
<dbReference type="Pfam" id="PF01416">
    <property type="entry name" value="PseudoU_synth_1"/>
    <property type="match status" value="1"/>
</dbReference>
<feature type="compositionally biased region" description="Polar residues" evidence="5">
    <location>
        <begin position="247"/>
        <end position="257"/>
    </location>
</feature>
<dbReference type="Proteomes" id="UP000694941">
    <property type="component" value="Unplaced"/>
</dbReference>
<proteinExistence type="inferred from homology"/>
<organism evidence="7 8">
    <name type="scientific">Limulus polyphemus</name>
    <name type="common">Atlantic horseshoe crab</name>
    <dbReference type="NCBI Taxonomy" id="6850"/>
    <lineage>
        <taxon>Eukaryota</taxon>
        <taxon>Metazoa</taxon>
        <taxon>Ecdysozoa</taxon>
        <taxon>Arthropoda</taxon>
        <taxon>Chelicerata</taxon>
        <taxon>Merostomata</taxon>
        <taxon>Xiphosura</taxon>
        <taxon>Limulidae</taxon>
        <taxon>Limulus</taxon>
    </lineage>
</organism>
<protein>
    <recommendedName>
        <fullName evidence="4">tRNA pseudouridine synthase</fullName>
        <ecNumber evidence="4">5.4.99.12</ecNumber>
    </recommendedName>
</protein>
<keyword evidence="2 4" id="KW-0819">tRNA processing</keyword>
<dbReference type="Gene3D" id="3.30.70.660">
    <property type="entry name" value="Pseudouridine synthase I, catalytic domain, C-terminal subdomain"/>
    <property type="match status" value="1"/>
</dbReference>
<dbReference type="PANTHER" id="PTHR11142">
    <property type="entry name" value="PSEUDOURIDYLATE SYNTHASE"/>
    <property type="match status" value="1"/>
</dbReference>
<dbReference type="EC" id="5.4.99.12" evidence="4"/>
<evidence type="ECO:0000256" key="5">
    <source>
        <dbReference type="SAM" id="MobiDB-lite"/>
    </source>
</evidence>